<dbReference type="InterPro" id="IPR007695">
    <property type="entry name" value="DNA_mismatch_repair_MutS-lik_N"/>
</dbReference>
<accession>A0AAE8F5Y6</accession>
<protein>
    <submittedName>
        <fullName evidence="2">DNA mismatch repair protein MutS</fullName>
    </submittedName>
</protein>
<dbReference type="SUPFAM" id="SSF55271">
    <property type="entry name" value="DNA repair protein MutS, domain I"/>
    <property type="match status" value="1"/>
</dbReference>
<dbReference type="InterPro" id="IPR016151">
    <property type="entry name" value="DNA_mismatch_repair_MutS_N"/>
</dbReference>
<comment type="caution">
    <text evidence="2">The sequence shown here is derived from an EMBL/GenBank/DDBJ whole genome shotgun (WGS) entry which is preliminary data.</text>
</comment>
<proteinExistence type="predicted"/>
<reference evidence="2 3" key="1">
    <citation type="submission" date="2018-03" db="EMBL/GenBank/DDBJ databases">
        <authorList>
            <person name="Wu G."/>
        </authorList>
    </citation>
    <scope>NUCLEOTIDE SEQUENCE [LARGE SCALE GENOMIC DNA]</scope>
    <source>
        <strain evidence="2 3">SAM-118</strain>
    </source>
</reference>
<name>A0AAE8F5Y6_XANVA</name>
<evidence type="ECO:0000313" key="2">
    <source>
        <dbReference type="EMBL" id="RNL01206.1"/>
    </source>
</evidence>
<dbReference type="Proteomes" id="UP000284283">
    <property type="component" value="Unassembled WGS sequence"/>
</dbReference>
<dbReference type="SUPFAM" id="SSF53150">
    <property type="entry name" value="DNA repair protein MutS, domain II"/>
    <property type="match status" value="1"/>
</dbReference>
<dbReference type="Pfam" id="PF01624">
    <property type="entry name" value="MutS_I"/>
    <property type="match status" value="1"/>
</dbReference>
<dbReference type="GO" id="GO:0030983">
    <property type="term" value="F:mismatched DNA binding"/>
    <property type="evidence" value="ECO:0007669"/>
    <property type="project" value="InterPro"/>
</dbReference>
<dbReference type="Gene3D" id="3.40.1170.10">
    <property type="entry name" value="DNA repair protein MutS, domain I"/>
    <property type="match status" value="1"/>
</dbReference>
<dbReference type="InterPro" id="IPR036678">
    <property type="entry name" value="MutS_con_dom_sf"/>
</dbReference>
<evidence type="ECO:0000259" key="1">
    <source>
        <dbReference type="Pfam" id="PF01624"/>
    </source>
</evidence>
<dbReference type="EMBL" id="PYTT01000110">
    <property type="protein sequence ID" value="RNL01206.1"/>
    <property type="molecule type" value="Genomic_DNA"/>
</dbReference>
<dbReference type="GO" id="GO:0006298">
    <property type="term" value="P:mismatch repair"/>
    <property type="evidence" value="ECO:0007669"/>
    <property type="project" value="InterPro"/>
</dbReference>
<gene>
    <name evidence="2" type="ORF">C9386_12810</name>
</gene>
<feature type="domain" description="DNA mismatch repair protein MutS-like N-terminal" evidence="1">
    <location>
        <begin position="2"/>
        <end position="33"/>
    </location>
</feature>
<evidence type="ECO:0000313" key="3">
    <source>
        <dbReference type="Proteomes" id="UP000284283"/>
    </source>
</evidence>
<organism evidence="2 3">
    <name type="scientific">Xanthomonas vasicola pv. vasculorum</name>
    <dbReference type="NCBI Taxonomy" id="325776"/>
    <lineage>
        <taxon>Bacteria</taxon>
        <taxon>Pseudomonadati</taxon>
        <taxon>Pseudomonadota</taxon>
        <taxon>Gammaproteobacteria</taxon>
        <taxon>Lysobacterales</taxon>
        <taxon>Lysobacteraceae</taxon>
        <taxon>Xanthomonas</taxon>
    </lineage>
</organism>
<sequence>MAICEQIGDPALAKGLIERKVVHIVTPGTVTDESLLDERRDTLLMTISRSKQGYGLDWADLAGRRSLVDEVDNEDAPEAEAALQTSP</sequence>
<dbReference type="GO" id="GO:0005524">
    <property type="term" value="F:ATP binding"/>
    <property type="evidence" value="ECO:0007669"/>
    <property type="project" value="InterPro"/>
</dbReference>
<dbReference type="AlphaFoldDB" id="A0AAE8F5Y6"/>
<dbReference type="KEGG" id="xva:C7V42_07065"/>